<dbReference type="Proteomes" id="UP000293291">
    <property type="component" value="Unassembled WGS sequence"/>
</dbReference>
<gene>
    <name evidence="1" type="ORF">EUA07_16455</name>
</gene>
<keyword evidence="2" id="KW-1185">Reference proteome</keyword>
<evidence type="ECO:0000313" key="1">
    <source>
        <dbReference type="EMBL" id="RYB99417.1"/>
    </source>
</evidence>
<dbReference type="AlphaFoldDB" id="A0A4Q2S848"/>
<proteinExistence type="predicted"/>
<comment type="caution">
    <text evidence="1">The sequence shown here is derived from an EMBL/GenBank/DDBJ whole genome shotgun (WGS) entry which is preliminary data.</text>
</comment>
<dbReference type="RefSeq" id="WP_129456265.1">
    <property type="nucleotide sequence ID" value="NZ_JACXYX010000018.1"/>
</dbReference>
<reference evidence="1 2" key="1">
    <citation type="submission" date="2019-01" db="EMBL/GenBank/DDBJ databases">
        <title>Novel species of Nocardioides.</title>
        <authorList>
            <person name="Liu Q."/>
            <person name="Xin Y.-H."/>
        </authorList>
    </citation>
    <scope>NUCLEOTIDE SEQUENCE [LARGE SCALE GENOMIC DNA]</scope>
    <source>
        <strain evidence="1 2">CGMCC 4.6875</strain>
    </source>
</reference>
<name>A0A4Q2S848_9ACTN</name>
<evidence type="ECO:0000313" key="2">
    <source>
        <dbReference type="Proteomes" id="UP000293291"/>
    </source>
</evidence>
<dbReference type="EMBL" id="SDWU01000019">
    <property type="protein sequence ID" value="RYB99417.1"/>
    <property type="molecule type" value="Genomic_DNA"/>
</dbReference>
<accession>A0A4Q2S848</accession>
<sequence length="398" mass="43730">MTSPPTPNDITDVLRDTAAEVGLRIWPDLPGDFWHGTVSWPDDEDPAGFVREAAAVGAKLLYLATAGEAPDAVSHVGAAFAHQGVIYRFAHGSRHEAPEADTDVVDGNWEDSDSASDLAHVDVEAFAFVRAYSDKGPAGETWPQALERIMGSRKRAARLEPIVDSVVEDPGYGRFSNRQPILERHLTGLNDRDRPLVRRAVNHRWEVFVEPGLTAQAAEISGDLLARHDLDIDMYRWGEIEAVVLSSIPDLDPQLAPFVVGAVRSGLTELREEVHAAANRDGLSLYEALDPQTRDTLGFNRRPAAQAALLEGMLADVPQRARRSYVSELVEIEQARNLVSRERRFATVGRALLDRGMAKTAAGRTLGISPAVLDRLLTTHRDDVTIDEDDYLSDLLRA</sequence>
<organism evidence="1 2">
    <name type="scientific">Nocardioides ganghwensis</name>
    <dbReference type="NCBI Taxonomy" id="252230"/>
    <lineage>
        <taxon>Bacteria</taxon>
        <taxon>Bacillati</taxon>
        <taxon>Actinomycetota</taxon>
        <taxon>Actinomycetes</taxon>
        <taxon>Propionibacteriales</taxon>
        <taxon>Nocardioidaceae</taxon>
        <taxon>Nocardioides</taxon>
    </lineage>
</organism>
<protein>
    <submittedName>
        <fullName evidence="1">Uncharacterized protein</fullName>
    </submittedName>
</protein>